<protein>
    <submittedName>
        <fullName evidence="3">Zinc finger MYM-type protein 5-like</fullName>
    </submittedName>
</protein>
<dbReference type="Proteomes" id="UP001652625">
    <property type="component" value="Chromosome 11"/>
</dbReference>
<evidence type="ECO:0000256" key="1">
    <source>
        <dbReference type="SAM" id="MobiDB-lite"/>
    </source>
</evidence>
<feature type="region of interest" description="Disordered" evidence="1">
    <location>
        <begin position="66"/>
        <end position="89"/>
    </location>
</feature>
<evidence type="ECO:0000313" key="3">
    <source>
        <dbReference type="RefSeq" id="XP_065665650.1"/>
    </source>
</evidence>
<organism evidence="2 3">
    <name type="scientific">Hydra vulgaris</name>
    <name type="common">Hydra</name>
    <name type="synonym">Hydra attenuata</name>
    <dbReference type="NCBI Taxonomy" id="6087"/>
    <lineage>
        <taxon>Eukaryota</taxon>
        <taxon>Metazoa</taxon>
        <taxon>Cnidaria</taxon>
        <taxon>Hydrozoa</taxon>
        <taxon>Hydroidolina</taxon>
        <taxon>Anthoathecata</taxon>
        <taxon>Aplanulata</taxon>
        <taxon>Hydridae</taxon>
        <taxon>Hydra</taxon>
    </lineage>
</organism>
<dbReference type="GeneID" id="136087072"/>
<name>A0ABM4CUP6_HYDVU</name>
<accession>A0ABM4CUP6</accession>
<reference evidence="3" key="1">
    <citation type="submission" date="2025-08" db="UniProtKB">
        <authorList>
            <consortium name="RefSeq"/>
        </authorList>
    </citation>
    <scope>IDENTIFICATION</scope>
</reference>
<proteinExistence type="predicted"/>
<feature type="compositionally biased region" description="Basic and acidic residues" evidence="1">
    <location>
        <begin position="73"/>
        <end position="85"/>
    </location>
</feature>
<evidence type="ECO:0000313" key="2">
    <source>
        <dbReference type="Proteomes" id="UP001652625"/>
    </source>
</evidence>
<dbReference type="RefSeq" id="XP_065665650.1">
    <property type="nucleotide sequence ID" value="XM_065809578.1"/>
</dbReference>
<sequence>MDKRKKLSDFHNHLKRLKKQEEHDENQTELDTFLSSETFYSPNNDSDIQTLPYKINSNEIRVHEIEMEGEEPNQNRESSKTRFSSETRFSNENGDNLTGVLPFCTWEEISDWPQTLTNHYIQEIVMNGHVNRQLNSYPRNYDNRSFSSSFFCRKISNGESYPRSWQIYSEKVNKIFCFCCKLFNITDTSLARTGSVD</sequence>
<feature type="compositionally biased region" description="Basic and acidic residues" evidence="1">
    <location>
        <begin position="1"/>
        <end position="12"/>
    </location>
</feature>
<feature type="region of interest" description="Disordered" evidence="1">
    <location>
        <begin position="1"/>
        <end position="30"/>
    </location>
</feature>
<gene>
    <name evidence="3" type="primary">LOC136087072</name>
</gene>
<keyword evidence="2" id="KW-1185">Reference proteome</keyword>